<evidence type="ECO:0000313" key="6">
    <source>
        <dbReference type="Proteomes" id="UP000295131"/>
    </source>
</evidence>
<dbReference type="SUPFAM" id="SSF53955">
    <property type="entry name" value="Lysozyme-like"/>
    <property type="match status" value="1"/>
</dbReference>
<dbReference type="PANTHER" id="PTHR37423:SF2">
    <property type="entry name" value="MEMBRANE-BOUND LYTIC MUREIN TRANSGLYCOSYLASE C"/>
    <property type="match status" value="1"/>
</dbReference>
<name>A0A4R5PPH7_9HYPH</name>
<organism evidence="5 6">
    <name type="scientific">Pseudohoeflea suaedae</name>
    <dbReference type="NCBI Taxonomy" id="877384"/>
    <lineage>
        <taxon>Bacteria</taxon>
        <taxon>Pseudomonadati</taxon>
        <taxon>Pseudomonadota</taxon>
        <taxon>Alphaproteobacteria</taxon>
        <taxon>Hyphomicrobiales</taxon>
        <taxon>Rhizobiaceae</taxon>
        <taxon>Pseudohoeflea</taxon>
    </lineage>
</organism>
<evidence type="ECO:0000256" key="1">
    <source>
        <dbReference type="ARBA" id="ARBA00007734"/>
    </source>
</evidence>
<dbReference type="AlphaFoldDB" id="A0A4R5PPH7"/>
<gene>
    <name evidence="5" type="ORF">E2A64_05275</name>
</gene>
<dbReference type="InterPro" id="IPR008258">
    <property type="entry name" value="Transglycosylase_SLT_dom_1"/>
</dbReference>
<comment type="similarity">
    <text evidence="1">Belongs to the transglycosylase Slt family.</text>
</comment>
<evidence type="ECO:0000256" key="3">
    <source>
        <dbReference type="SAM" id="SignalP"/>
    </source>
</evidence>
<comment type="caution">
    <text evidence="5">The sequence shown here is derived from an EMBL/GenBank/DDBJ whole genome shotgun (WGS) entry which is preliminary data.</text>
</comment>
<reference evidence="5 6" key="1">
    <citation type="journal article" date="2013" name="Int. J. Syst. Evol. Microbiol.">
        <title>Hoeflea suaedae sp. nov., an endophytic bacterium isolated from the root of the halophyte Suaeda maritima.</title>
        <authorList>
            <person name="Chung E.J."/>
            <person name="Park J.A."/>
            <person name="Pramanik P."/>
            <person name="Bibi F."/>
            <person name="Jeon C.O."/>
            <person name="Chung Y.R."/>
        </authorList>
    </citation>
    <scope>NUCLEOTIDE SEQUENCE [LARGE SCALE GENOMIC DNA]</scope>
    <source>
        <strain evidence="5 6">YC6898</strain>
    </source>
</reference>
<dbReference type="EMBL" id="SMSI01000001">
    <property type="protein sequence ID" value="TDH38517.1"/>
    <property type="molecule type" value="Genomic_DNA"/>
</dbReference>
<protein>
    <submittedName>
        <fullName evidence="5">Lytic transglycosylase</fullName>
    </submittedName>
</protein>
<feature type="chain" id="PRO_5020611154" evidence="3">
    <location>
        <begin position="33"/>
        <end position="294"/>
    </location>
</feature>
<evidence type="ECO:0000259" key="4">
    <source>
        <dbReference type="Pfam" id="PF01464"/>
    </source>
</evidence>
<dbReference type="Gene3D" id="1.10.530.10">
    <property type="match status" value="1"/>
</dbReference>
<evidence type="ECO:0000256" key="2">
    <source>
        <dbReference type="ARBA" id="ARBA00009387"/>
    </source>
</evidence>
<sequence>MRRLEGRSPLPRAFIACVAMAACILASGPAAAQEEEAASVDRICTLIADQAKASGVPDALIARLFFLETAFDPAYTSPTGATGVAKFNAIIAESERLSDASDIELAIPAAVNRIAALNEGFGNLGLALAAYQGGEKAVRRWIDGKGYLPVSTMIFLRKMTGENPDHFRDPKAKLDVRPLETRFGFADACRRLPLIASGDASLEAPSEMPWAVVVGSGIDIDAAMTFWSAVKERTGFRIGGGKVYVMPVAAGMGRRSHYSVRIGSETRGGAQAICSKLRGLGGACMVARNGQTER</sequence>
<evidence type="ECO:0000313" key="5">
    <source>
        <dbReference type="EMBL" id="TDH38517.1"/>
    </source>
</evidence>
<feature type="signal peptide" evidence="3">
    <location>
        <begin position="1"/>
        <end position="32"/>
    </location>
</feature>
<feature type="domain" description="Transglycosylase SLT" evidence="4">
    <location>
        <begin position="47"/>
        <end position="146"/>
    </location>
</feature>
<keyword evidence="6" id="KW-1185">Reference proteome</keyword>
<keyword evidence="3" id="KW-0732">Signal</keyword>
<dbReference type="InterPro" id="IPR023346">
    <property type="entry name" value="Lysozyme-like_dom_sf"/>
</dbReference>
<comment type="similarity">
    <text evidence="2">Belongs to the virb1 family.</text>
</comment>
<dbReference type="PANTHER" id="PTHR37423">
    <property type="entry name" value="SOLUBLE LYTIC MUREIN TRANSGLYCOSYLASE-RELATED"/>
    <property type="match status" value="1"/>
</dbReference>
<dbReference type="Pfam" id="PF01464">
    <property type="entry name" value="SLT"/>
    <property type="match status" value="1"/>
</dbReference>
<proteinExistence type="inferred from homology"/>
<accession>A0A4R5PPH7</accession>
<dbReference type="PROSITE" id="PS51257">
    <property type="entry name" value="PROKAR_LIPOPROTEIN"/>
    <property type="match status" value="1"/>
</dbReference>
<dbReference type="Proteomes" id="UP000295131">
    <property type="component" value="Unassembled WGS sequence"/>
</dbReference>